<reference evidence="6" key="1">
    <citation type="journal article" date="2020" name="Nat. Commun.">
        <title>Genome sequence of the cluster root forming white lupin.</title>
        <authorList>
            <person name="Hufnagel B."/>
            <person name="Marques A."/>
            <person name="Soriano A."/>
            <person name="Marques L."/>
            <person name="Divol F."/>
            <person name="Doumas P."/>
            <person name="Sallet E."/>
            <person name="Mancinotti D."/>
            <person name="Carrere S."/>
            <person name="Marande W."/>
            <person name="Arribat S."/>
            <person name="Keller J."/>
            <person name="Huneau C."/>
            <person name="Blein T."/>
            <person name="Aime D."/>
            <person name="Laguerre M."/>
            <person name="Taylor J."/>
            <person name="Schubert V."/>
            <person name="Nelson M."/>
            <person name="Geu-Flores F."/>
            <person name="Crespi M."/>
            <person name="Gallardo-Guerrero K."/>
            <person name="Delaux P.-M."/>
            <person name="Salse J."/>
            <person name="Berges H."/>
            <person name="Guyot R."/>
            <person name="Gouzy J."/>
            <person name="Peret B."/>
        </authorList>
    </citation>
    <scope>NUCLEOTIDE SEQUENCE [LARGE SCALE GENOMIC DNA]</scope>
    <source>
        <strain evidence="6">cv. Amiga</strain>
    </source>
</reference>
<dbReference type="PRINTS" id="PR00080">
    <property type="entry name" value="SDRFAMILY"/>
</dbReference>
<protein>
    <submittedName>
        <fullName evidence="5">Putative oxidoreductase</fullName>
    </submittedName>
</protein>
<dbReference type="InterPro" id="IPR020904">
    <property type="entry name" value="Sc_DH/Rdtase_CS"/>
</dbReference>
<evidence type="ECO:0000313" key="6">
    <source>
        <dbReference type="Proteomes" id="UP000447434"/>
    </source>
</evidence>
<dbReference type="InterPro" id="IPR036291">
    <property type="entry name" value="NAD(P)-bd_dom_sf"/>
</dbReference>
<name>A0A6A5NN40_LUPAL</name>
<dbReference type="GO" id="GO:0016491">
    <property type="term" value="F:oxidoreductase activity"/>
    <property type="evidence" value="ECO:0007669"/>
    <property type="project" value="UniProtKB-KW"/>
</dbReference>
<keyword evidence="3" id="KW-0560">Oxidoreductase</keyword>
<dbReference type="Pfam" id="PF00106">
    <property type="entry name" value="adh_short"/>
    <property type="match status" value="1"/>
</dbReference>
<dbReference type="GO" id="GO:0016020">
    <property type="term" value="C:membrane"/>
    <property type="evidence" value="ECO:0007669"/>
    <property type="project" value="TreeGrafter"/>
</dbReference>
<keyword evidence="2" id="KW-0521">NADP</keyword>
<keyword evidence="6" id="KW-1185">Reference proteome</keyword>
<evidence type="ECO:0000256" key="4">
    <source>
        <dbReference type="RuleBase" id="RU000363"/>
    </source>
</evidence>
<evidence type="ECO:0000256" key="3">
    <source>
        <dbReference type="ARBA" id="ARBA00023002"/>
    </source>
</evidence>
<dbReference type="PROSITE" id="PS00061">
    <property type="entry name" value="ADH_SHORT"/>
    <property type="match status" value="1"/>
</dbReference>
<dbReference type="OrthoDB" id="1933717at2759"/>
<dbReference type="InterPro" id="IPR002347">
    <property type="entry name" value="SDR_fam"/>
</dbReference>
<organism evidence="5 6">
    <name type="scientific">Lupinus albus</name>
    <name type="common">White lupine</name>
    <name type="synonym">Lupinus termis</name>
    <dbReference type="NCBI Taxonomy" id="3870"/>
    <lineage>
        <taxon>Eukaryota</taxon>
        <taxon>Viridiplantae</taxon>
        <taxon>Streptophyta</taxon>
        <taxon>Embryophyta</taxon>
        <taxon>Tracheophyta</taxon>
        <taxon>Spermatophyta</taxon>
        <taxon>Magnoliopsida</taxon>
        <taxon>eudicotyledons</taxon>
        <taxon>Gunneridae</taxon>
        <taxon>Pentapetalae</taxon>
        <taxon>rosids</taxon>
        <taxon>fabids</taxon>
        <taxon>Fabales</taxon>
        <taxon>Fabaceae</taxon>
        <taxon>Papilionoideae</taxon>
        <taxon>50 kb inversion clade</taxon>
        <taxon>genistoids sensu lato</taxon>
        <taxon>core genistoids</taxon>
        <taxon>Genisteae</taxon>
        <taxon>Lupinus</taxon>
    </lineage>
</organism>
<dbReference type="SUPFAM" id="SSF51735">
    <property type="entry name" value="NAD(P)-binding Rossmann-fold domains"/>
    <property type="match status" value="1"/>
</dbReference>
<dbReference type="PANTHER" id="PTHR43490:SF123">
    <property type="entry name" value="SHORT CHAIN DEHYDROGENASE"/>
    <property type="match status" value="1"/>
</dbReference>
<dbReference type="Gene3D" id="3.40.50.720">
    <property type="entry name" value="NAD(P)-binding Rossmann-like Domain"/>
    <property type="match status" value="1"/>
</dbReference>
<dbReference type="PRINTS" id="PR00081">
    <property type="entry name" value="GDHRDH"/>
</dbReference>
<dbReference type="Proteomes" id="UP000447434">
    <property type="component" value="Chromosome 10"/>
</dbReference>
<evidence type="ECO:0000313" key="5">
    <source>
        <dbReference type="EMBL" id="KAE9605428.1"/>
    </source>
</evidence>
<evidence type="ECO:0000256" key="2">
    <source>
        <dbReference type="ARBA" id="ARBA00022857"/>
    </source>
</evidence>
<sequence length="297" mass="32443">MAESVKRYAVVTGGNRGIGFSICKLLASNGVTVVLTARDHKRGLEAVEKLNELGLKGHVVFHYLDVTDRATIPPLFNFIVAQFGKLDILVNNAGISAVVSDVAALAASDIEEKGPHGFDWSKILNLDEKLVEPAIKTNYYGPKHVSEALVPLLQLSDSPRIVNVSATMGGLEFIQDAWTKEVLSDIENLTPKKIKVVVDQFLLEYQKGLLETKGWSSQLSVYTISKAALNAYTRLFAKKYPSFCVNAVCPGHVKSDFSHNTGNFTTDEGAECVVRLALLPNGSSSGLFFNRNEVRPF</sequence>
<accession>A0A6A5NN40</accession>
<evidence type="ECO:0000256" key="1">
    <source>
        <dbReference type="ARBA" id="ARBA00006484"/>
    </source>
</evidence>
<gene>
    <name evidence="5" type="ORF">Lalb_Chr10g0097241</name>
</gene>
<proteinExistence type="inferred from homology"/>
<comment type="caution">
    <text evidence="5">The sequence shown here is derived from an EMBL/GenBank/DDBJ whole genome shotgun (WGS) entry which is preliminary data.</text>
</comment>
<comment type="similarity">
    <text evidence="1 4">Belongs to the short-chain dehydrogenases/reductases (SDR) family.</text>
</comment>
<dbReference type="PANTHER" id="PTHR43490">
    <property type="entry name" value="(+)-NEOMENTHOL DEHYDROGENASE"/>
    <property type="match status" value="1"/>
</dbReference>
<dbReference type="EMBL" id="WOCE01000010">
    <property type="protein sequence ID" value="KAE9605428.1"/>
    <property type="molecule type" value="Genomic_DNA"/>
</dbReference>
<dbReference type="AlphaFoldDB" id="A0A6A5NN40"/>